<dbReference type="RefSeq" id="WP_238228840.1">
    <property type="nucleotide sequence ID" value="NZ_BAAADH010000054.1"/>
</dbReference>
<name>A0ABQ4UL02_9HYPH</name>
<protein>
    <submittedName>
        <fullName evidence="1">Uncharacterized protein</fullName>
    </submittedName>
</protein>
<accession>A0ABQ4UL02</accession>
<organism evidence="1 2">
    <name type="scientific">Methylorubrum aminovorans</name>
    <dbReference type="NCBI Taxonomy" id="269069"/>
    <lineage>
        <taxon>Bacteria</taxon>
        <taxon>Pseudomonadati</taxon>
        <taxon>Pseudomonadota</taxon>
        <taxon>Alphaproteobacteria</taxon>
        <taxon>Hyphomicrobiales</taxon>
        <taxon>Methylobacteriaceae</taxon>
        <taxon>Methylorubrum</taxon>
    </lineage>
</organism>
<proteinExistence type="predicted"/>
<evidence type="ECO:0000313" key="1">
    <source>
        <dbReference type="EMBL" id="GJE67961.1"/>
    </source>
</evidence>
<comment type="caution">
    <text evidence="1">The sequence shown here is derived from an EMBL/GenBank/DDBJ whole genome shotgun (WGS) entry which is preliminary data.</text>
</comment>
<sequence length="82" mass="8568">MQIGRVEGCTRVLGKSQGYLGLPIRDEVITCTVGGPETPAMTTAWLPTPEELAALVAGAPIHVRILGIAHPPIMVEVGSPPE</sequence>
<evidence type="ECO:0000313" key="2">
    <source>
        <dbReference type="Proteomes" id="UP001055039"/>
    </source>
</evidence>
<reference evidence="1" key="2">
    <citation type="submission" date="2021-08" db="EMBL/GenBank/DDBJ databases">
        <authorList>
            <person name="Tani A."/>
            <person name="Ola A."/>
            <person name="Ogura Y."/>
            <person name="Katsura K."/>
            <person name="Hayashi T."/>
        </authorList>
    </citation>
    <scope>NUCLEOTIDE SEQUENCE</scope>
    <source>
        <strain evidence="1">NBRC 15686</strain>
    </source>
</reference>
<keyword evidence="2" id="KW-1185">Reference proteome</keyword>
<reference evidence="1" key="1">
    <citation type="journal article" date="2021" name="Front. Microbiol.">
        <title>Comprehensive Comparative Genomics and Phenotyping of Methylobacterium Species.</title>
        <authorList>
            <person name="Alessa O."/>
            <person name="Ogura Y."/>
            <person name="Fujitani Y."/>
            <person name="Takami H."/>
            <person name="Hayashi T."/>
            <person name="Sahin N."/>
            <person name="Tani A."/>
        </authorList>
    </citation>
    <scope>NUCLEOTIDE SEQUENCE</scope>
    <source>
        <strain evidence="1">NBRC 15686</strain>
    </source>
</reference>
<dbReference type="EMBL" id="BPRC01000038">
    <property type="protein sequence ID" value="GJE67961.1"/>
    <property type="molecule type" value="Genomic_DNA"/>
</dbReference>
<gene>
    <name evidence="1" type="ORF">LNAOJCKE_5196</name>
</gene>
<dbReference type="Proteomes" id="UP001055039">
    <property type="component" value="Unassembled WGS sequence"/>
</dbReference>